<dbReference type="FunFam" id="3.30.160.60:FF:001049">
    <property type="entry name" value="zinc finger protein 319"/>
    <property type="match status" value="1"/>
</dbReference>
<protein>
    <recommendedName>
        <fullName evidence="5">C2H2-type domain-containing protein</fullName>
    </recommendedName>
</protein>
<organism evidence="6 7">
    <name type="scientific">Brenthis ino</name>
    <name type="common">lesser marbled fritillary</name>
    <dbReference type="NCBI Taxonomy" id="405034"/>
    <lineage>
        <taxon>Eukaryota</taxon>
        <taxon>Metazoa</taxon>
        <taxon>Ecdysozoa</taxon>
        <taxon>Arthropoda</taxon>
        <taxon>Hexapoda</taxon>
        <taxon>Insecta</taxon>
        <taxon>Pterygota</taxon>
        <taxon>Neoptera</taxon>
        <taxon>Endopterygota</taxon>
        <taxon>Lepidoptera</taxon>
        <taxon>Glossata</taxon>
        <taxon>Ditrysia</taxon>
        <taxon>Papilionoidea</taxon>
        <taxon>Nymphalidae</taxon>
        <taxon>Heliconiinae</taxon>
        <taxon>Argynnini</taxon>
        <taxon>Brenthis</taxon>
    </lineage>
</organism>
<dbReference type="OrthoDB" id="264392at2759"/>
<keyword evidence="2" id="KW-0677">Repeat</keyword>
<keyword evidence="4" id="KW-0862">Zinc</keyword>
<dbReference type="Pfam" id="PF00096">
    <property type="entry name" value="zf-C2H2"/>
    <property type="match status" value="5"/>
</dbReference>
<feature type="domain" description="C2H2-type" evidence="5">
    <location>
        <begin position="240"/>
        <end position="261"/>
    </location>
</feature>
<evidence type="ECO:0000259" key="5">
    <source>
        <dbReference type="PROSITE" id="PS00028"/>
    </source>
</evidence>
<feature type="domain" description="C2H2-type" evidence="5">
    <location>
        <begin position="357"/>
        <end position="378"/>
    </location>
</feature>
<dbReference type="SMART" id="SM00355">
    <property type="entry name" value="ZnF_C2H2"/>
    <property type="match status" value="9"/>
</dbReference>
<evidence type="ECO:0000256" key="3">
    <source>
        <dbReference type="ARBA" id="ARBA00022771"/>
    </source>
</evidence>
<feature type="domain" description="C2H2-type" evidence="5">
    <location>
        <begin position="294"/>
        <end position="314"/>
    </location>
</feature>
<dbReference type="PANTHER" id="PTHR24379:SF121">
    <property type="entry name" value="C2H2-TYPE DOMAIN-CONTAINING PROTEIN"/>
    <property type="match status" value="1"/>
</dbReference>
<keyword evidence="7" id="KW-1185">Reference proteome</keyword>
<dbReference type="Gene3D" id="3.30.160.60">
    <property type="entry name" value="Classic Zinc Finger"/>
    <property type="match status" value="5"/>
</dbReference>
<evidence type="ECO:0000313" key="7">
    <source>
        <dbReference type="Proteomes" id="UP000838878"/>
    </source>
</evidence>
<reference evidence="6" key="1">
    <citation type="submission" date="2021-12" db="EMBL/GenBank/DDBJ databases">
        <authorList>
            <person name="Martin H S."/>
        </authorList>
    </citation>
    <scope>NUCLEOTIDE SEQUENCE</scope>
</reference>
<dbReference type="Proteomes" id="UP000838878">
    <property type="component" value="Chromosome 12"/>
</dbReference>
<dbReference type="SUPFAM" id="SSF57667">
    <property type="entry name" value="beta-beta-alpha zinc fingers"/>
    <property type="match status" value="5"/>
</dbReference>
<evidence type="ECO:0000256" key="1">
    <source>
        <dbReference type="ARBA" id="ARBA00022723"/>
    </source>
</evidence>
<feature type="domain" description="C2H2-type" evidence="5">
    <location>
        <begin position="414"/>
        <end position="434"/>
    </location>
</feature>
<keyword evidence="1" id="KW-0479">Metal-binding</keyword>
<feature type="domain" description="C2H2-type" evidence="5">
    <location>
        <begin position="442"/>
        <end position="463"/>
    </location>
</feature>
<evidence type="ECO:0000256" key="4">
    <source>
        <dbReference type="ARBA" id="ARBA00022833"/>
    </source>
</evidence>
<feature type="non-terminal residue" evidence="6">
    <location>
        <position position="503"/>
    </location>
</feature>
<dbReference type="PROSITE" id="PS00028">
    <property type="entry name" value="ZINC_FINGER_C2H2_1"/>
    <property type="match status" value="7"/>
</dbReference>
<evidence type="ECO:0000313" key="6">
    <source>
        <dbReference type="EMBL" id="CAH0718109.1"/>
    </source>
</evidence>
<keyword evidence="3" id="KW-0863">Zinc-finger</keyword>
<accession>A0A8J9Y5H9</accession>
<feature type="domain" description="C2H2-type" evidence="5">
    <location>
        <begin position="470"/>
        <end position="490"/>
    </location>
</feature>
<sequence>MEFNRGFFKSLLTSKNDFCTLCFNNLNSEKYTKFTDEVSKFNDKNITMAEILNFVIGPGISDTISNMVCFKCSKLVVQNYLFTKKCRDNLKHVSDFVMNLLKCTESAVETEIGCHKTIFMSKKNSGFVTYFDRGKCKLTSTSACKRFNAIHTSFIKQPDSIGDICVMISPDNEENNGIQNTIVIHPYKNAQNIAVGDLHTLSKENSSNKYSGNVKNQHKPIKINITDILHSESNDNILKCKVCLNEYTTKVNLRKHYIRVHAPKEFKCCKCLRSFGSSGILEKHMYESHTNTICSECGKIYGNIHSLRKHELTHKGSLKCDICKRVYKSRSTFNEHIQMKICGQLQRKSQASAKFQCDICHKKFCHKRSLEGHIRFSHGNAKDYSCSWCSKKFSAISKLRAHEVKHTQVKNFHCKLCGKMLVSKESLLYHTRTHTGEKPYKCDQCGEQFISISRRNEHIHRYHTDATYECDICKQKCKTKANLKKHKRMHFDNINLFEVNNEN</sequence>
<feature type="domain" description="C2H2-type" evidence="5">
    <location>
        <begin position="386"/>
        <end position="406"/>
    </location>
</feature>
<dbReference type="InterPro" id="IPR013087">
    <property type="entry name" value="Znf_C2H2_type"/>
</dbReference>
<dbReference type="InterPro" id="IPR036236">
    <property type="entry name" value="Znf_C2H2_sf"/>
</dbReference>
<dbReference type="GO" id="GO:0008270">
    <property type="term" value="F:zinc ion binding"/>
    <property type="evidence" value="ECO:0007669"/>
    <property type="project" value="UniProtKB-KW"/>
</dbReference>
<dbReference type="PANTHER" id="PTHR24379">
    <property type="entry name" value="KRAB AND ZINC FINGER DOMAIN-CONTAINING"/>
    <property type="match status" value="1"/>
</dbReference>
<dbReference type="AlphaFoldDB" id="A0A8J9Y5H9"/>
<dbReference type="EMBL" id="OV170232">
    <property type="protein sequence ID" value="CAH0718109.1"/>
    <property type="molecule type" value="Genomic_DNA"/>
</dbReference>
<proteinExistence type="predicted"/>
<evidence type="ECO:0000256" key="2">
    <source>
        <dbReference type="ARBA" id="ARBA00022737"/>
    </source>
</evidence>
<name>A0A8J9Y5H9_9NEOP</name>
<gene>
    <name evidence="6" type="ORF">BINO364_LOCUS4640</name>
</gene>
<dbReference type="Pfam" id="PF13912">
    <property type="entry name" value="zf-C2H2_6"/>
    <property type="match status" value="1"/>
</dbReference>